<proteinExistence type="predicted"/>
<reference evidence="1" key="1">
    <citation type="journal article" date="2021" name="Proc. Natl. Acad. Sci. U.S.A.">
        <title>A Catalog of Tens of Thousands of Viruses from Human Metagenomes Reveals Hidden Associations with Chronic Diseases.</title>
        <authorList>
            <person name="Tisza M.J."/>
            <person name="Buck C.B."/>
        </authorList>
    </citation>
    <scope>NUCLEOTIDE SEQUENCE</scope>
    <source>
        <strain evidence="1">CtDmR33</strain>
    </source>
</reference>
<accession>A0A8S5UX82</accession>
<organism evidence="1">
    <name type="scientific">Siphoviridae sp. ctDmR33</name>
    <dbReference type="NCBI Taxonomy" id="2825389"/>
    <lineage>
        <taxon>Viruses</taxon>
        <taxon>Duplodnaviria</taxon>
        <taxon>Heunggongvirae</taxon>
        <taxon>Uroviricota</taxon>
        <taxon>Caudoviricetes</taxon>
    </lineage>
</organism>
<dbReference type="EMBL" id="BK016159">
    <property type="protein sequence ID" value="DAF99060.1"/>
    <property type="molecule type" value="Genomic_DNA"/>
</dbReference>
<protein>
    <submittedName>
        <fullName evidence="1">Uncharacterized protein</fullName>
    </submittedName>
</protein>
<name>A0A8S5UX82_9CAUD</name>
<sequence>MFVDVFECLLAFEFSHAVGVAHAKKPVKPTSGGFHPLFTSAKTPLNFRKNKKE</sequence>
<evidence type="ECO:0000313" key="1">
    <source>
        <dbReference type="EMBL" id="DAF99060.1"/>
    </source>
</evidence>